<dbReference type="Proteomes" id="UP001164250">
    <property type="component" value="Chromosome 6"/>
</dbReference>
<gene>
    <name evidence="1" type="ORF">Patl1_15576</name>
</gene>
<proteinExistence type="predicted"/>
<keyword evidence="2" id="KW-1185">Reference proteome</keyword>
<accession>A0ACC1B5V1</accession>
<evidence type="ECO:0000313" key="1">
    <source>
        <dbReference type="EMBL" id="KAJ0094287.1"/>
    </source>
</evidence>
<evidence type="ECO:0000313" key="2">
    <source>
        <dbReference type="Proteomes" id="UP001164250"/>
    </source>
</evidence>
<reference evidence="2" key="1">
    <citation type="journal article" date="2023" name="G3 (Bethesda)">
        <title>Genome assembly and association tests identify interacting loci associated with vigor, precocity, and sex in interspecific pistachio rootstocks.</title>
        <authorList>
            <person name="Palmer W."/>
            <person name="Jacygrad E."/>
            <person name="Sagayaradj S."/>
            <person name="Cavanaugh K."/>
            <person name="Han R."/>
            <person name="Bertier L."/>
            <person name="Beede B."/>
            <person name="Kafkas S."/>
            <person name="Golino D."/>
            <person name="Preece J."/>
            <person name="Michelmore R."/>
        </authorList>
    </citation>
    <scope>NUCLEOTIDE SEQUENCE [LARGE SCALE GENOMIC DNA]</scope>
</reference>
<protein>
    <submittedName>
        <fullName evidence="1">Uncharacterized protein</fullName>
    </submittedName>
</protein>
<organism evidence="1 2">
    <name type="scientific">Pistacia atlantica</name>
    <dbReference type="NCBI Taxonomy" id="434234"/>
    <lineage>
        <taxon>Eukaryota</taxon>
        <taxon>Viridiplantae</taxon>
        <taxon>Streptophyta</taxon>
        <taxon>Embryophyta</taxon>
        <taxon>Tracheophyta</taxon>
        <taxon>Spermatophyta</taxon>
        <taxon>Magnoliopsida</taxon>
        <taxon>eudicotyledons</taxon>
        <taxon>Gunneridae</taxon>
        <taxon>Pentapetalae</taxon>
        <taxon>rosids</taxon>
        <taxon>malvids</taxon>
        <taxon>Sapindales</taxon>
        <taxon>Anacardiaceae</taxon>
        <taxon>Pistacia</taxon>
    </lineage>
</organism>
<name>A0ACC1B5V1_9ROSI</name>
<sequence length="350" mass="39330">MGTLTDVGVQQQKCLRGYAIVHFTATEAADTIKSLADERLWYGNSCLKAQVMGKGPKLGHIQHRIKDLQYESIRLVELHCLQDKRFIIIQLFGVPRIYSKDVPDQTFFRDDTDVQWVHEVDFTPSSCIGQSIALCLELPTTGYLSAFQKEFAYYKETTGKLVVEREVVQSSNVLRIYSDDGENFIRVSFVNEDLGKIHLTDLSPQASLANIERHTRVYQRILSTLRNGIVIADKKFEFLAFSHSQLKDNSVWMFASGPRLIASEIRERLGDFSGIRIVAKYSAKLGQSFSSSKEGVNVDKNEIEEIPDIEVEKGGVKYNFSDGIGKISATLAHMVAGKCGFRTVPSAFQI</sequence>
<comment type="caution">
    <text evidence="1">The sequence shown here is derived from an EMBL/GenBank/DDBJ whole genome shotgun (WGS) entry which is preliminary data.</text>
</comment>
<dbReference type="EMBL" id="CM047902">
    <property type="protein sequence ID" value="KAJ0094287.1"/>
    <property type="molecule type" value="Genomic_DNA"/>
</dbReference>